<feature type="chain" id="PRO_5045842280" evidence="3">
    <location>
        <begin position="29"/>
        <end position="302"/>
    </location>
</feature>
<feature type="transmembrane region" description="Helical" evidence="2">
    <location>
        <begin position="270"/>
        <end position="293"/>
    </location>
</feature>
<keyword evidence="5" id="KW-0449">Lipoprotein</keyword>
<name>A0ABU0DT64_9BACI</name>
<evidence type="ECO:0000256" key="3">
    <source>
        <dbReference type="SAM" id="SignalP"/>
    </source>
</evidence>
<comment type="caution">
    <text evidence="5">The sequence shown here is derived from an EMBL/GenBank/DDBJ whole genome shotgun (WGS) entry which is preliminary data.</text>
</comment>
<feature type="coiled-coil region" evidence="1">
    <location>
        <begin position="193"/>
        <end position="220"/>
    </location>
</feature>
<organism evidence="5 6">
    <name type="scientific">Alkalibacillus filiformis</name>
    <dbReference type="NCBI Taxonomy" id="200990"/>
    <lineage>
        <taxon>Bacteria</taxon>
        <taxon>Bacillati</taxon>
        <taxon>Bacillota</taxon>
        <taxon>Bacilli</taxon>
        <taxon>Bacillales</taxon>
        <taxon>Bacillaceae</taxon>
        <taxon>Alkalibacillus</taxon>
    </lineage>
</organism>
<keyword evidence="2" id="KW-1133">Transmembrane helix</keyword>
<keyword evidence="2" id="KW-0812">Transmembrane</keyword>
<proteinExistence type="predicted"/>
<sequence>MVKRKVSYLAVMLLIISVILYGCSSDDAAMNEESYDTADDGDLGVVEEREMVEQSGGDEEQANASHVEEVDYDQNRMVIYTGRLSLEVRNFDEAERKLTEHIETRNGYIVEASHYEHEGDFKSGAIVARIPEEHFHDFMNNIEGEHTTITEKSIQGQDVTEEYVDLESRLRSREAVEERLLTFLDEAESTEDLLAISNDLSRVQEEIEQFKGRMDYLENHSNYSTVHINIEEKRIDIPDIQDQSSLNTIERAQQLLMNTINVIINMLSQLFVFTIGLSPILIPLALIAVFILVKRKKQNNAE</sequence>
<keyword evidence="6" id="KW-1185">Reference proteome</keyword>
<keyword evidence="1" id="KW-0175">Coiled coil</keyword>
<protein>
    <submittedName>
        <fullName evidence="5">Major membrane immunogen (Membrane-anchored lipoprotein)</fullName>
    </submittedName>
</protein>
<keyword evidence="2" id="KW-0472">Membrane</keyword>
<accession>A0ABU0DT64</accession>
<evidence type="ECO:0000313" key="5">
    <source>
        <dbReference type="EMBL" id="MDQ0351612.1"/>
    </source>
</evidence>
<feature type="signal peptide" evidence="3">
    <location>
        <begin position="1"/>
        <end position="28"/>
    </location>
</feature>
<reference evidence="5 6" key="1">
    <citation type="submission" date="2023-07" db="EMBL/GenBank/DDBJ databases">
        <title>Genomic Encyclopedia of Type Strains, Phase IV (KMG-IV): sequencing the most valuable type-strain genomes for metagenomic binning, comparative biology and taxonomic classification.</title>
        <authorList>
            <person name="Goeker M."/>
        </authorList>
    </citation>
    <scope>NUCLEOTIDE SEQUENCE [LARGE SCALE GENOMIC DNA]</scope>
    <source>
        <strain evidence="5 6">DSM 15448</strain>
    </source>
</reference>
<evidence type="ECO:0000256" key="2">
    <source>
        <dbReference type="SAM" id="Phobius"/>
    </source>
</evidence>
<dbReference type="PROSITE" id="PS51257">
    <property type="entry name" value="PROKAR_LIPOPROTEIN"/>
    <property type="match status" value="1"/>
</dbReference>
<gene>
    <name evidence="5" type="ORF">J2R98_001429</name>
</gene>
<evidence type="ECO:0000256" key="1">
    <source>
        <dbReference type="SAM" id="Coils"/>
    </source>
</evidence>
<dbReference type="InterPro" id="IPR025645">
    <property type="entry name" value="DUF4349"/>
</dbReference>
<evidence type="ECO:0000259" key="4">
    <source>
        <dbReference type="Pfam" id="PF14257"/>
    </source>
</evidence>
<feature type="domain" description="DUF4349" evidence="4">
    <location>
        <begin position="76"/>
        <end position="290"/>
    </location>
</feature>
<evidence type="ECO:0000313" key="6">
    <source>
        <dbReference type="Proteomes" id="UP001236723"/>
    </source>
</evidence>
<keyword evidence="3" id="KW-0732">Signal</keyword>
<dbReference type="RefSeq" id="WP_307067489.1">
    <property type="nucleotide sequence ID" value="NZ_JAUSUP010000003.1"/>
</dbReference>
<dbReference type="EMBL" id="JAUSUP010000003">
    <property type="protein sequence ID" value="MDQ0351612.1"/>
    <property type="molecule type" value="Genomic_DNA"/>
</dbReference>
<dbReference type="Pfam" id="PF14257">
    <property type="entry name" value="DUF4349"/>
    <property type="match status" value="1"/>
</dbReference>
<dbReference type="Proteomes" id="UP001236723">
    <property type="component" value="Unassembled WGS sequence"/>
</dbReference>